<evidence type="ECO:0000256" key="1">
    <source>
        <dbReference type="SAM" id="Phobius"/>
    </source>
</evidence>
<keyword evidence="1" id="KW-0472">Membrane</keyword>
<keyword evidence="3" id="KW-1185">Reference proteome</keyword>
<dbReference type="EMBL" id="MCHX01000130">
    <property type="protein sequence ID" value="OFJ50425.1"/>
    <property type="molecule type" value="Genomic_DNA"/>
</dbReference>
<keyword evidence="1" id="KW-1133">Transmembrane helix</keyword>
<reference evidence="2 3" key="1">
    <citation type="submission" date="2016-09" db="EMBL/GenBank/DDBJ databases">
        <title>genome sequence of Mycobacterium sp. 739 SCH.</title>
        <authorList>
            <person name="Greninger A.L."/>
            <person name="Qin X."/>
            <person name="Jerome K."/>
            <person name="Vora S."/>
            <person name="Quinn K."/>
        </authorList>
    </citation>
    <scope>NUCLEOTIDE SEQUENCE [LARGE SCALE GENOMIC DNA]</scope>
    <source>
        <strain evidence="2 3">SCH</strain>
    </source>
</reference>
<feature type="transmembrane region" description="Helical" evidence="1">
    <location>
        <begin position="75"/>
        <end position="95"/>
    </location>
</feature>
<evidence type="ECO:0000313" key="2">
    <source>
        <dbReference type="EMBL" id="OFJ50425.1"/>
    </source>
</evidence>
<comment type="caution">
    <text evidence="2">The sequence shown here is derived from an EMBL/GenBank/DDBJ whole genome shotgun (WGS) entry which is preliminary data.</text>
</comment>
<keyword evidence="1" id="KW-0812">Transmembrane</keyword>
<dbReference type="AlphaFoldDB" id="A0A1E8PVT9"/>
<gene>
    <name evidence="2" type="ORF">BEL07_28270</name>
</gene>
<accession>A0A1E8PVT9</accession>
<proteinExistence type="predicted"/>
<name>A0A1E8PVT9_9MYCO</name>
<protein>
    <submittedName>
        <fullName evidence="2">Uncharacterized protein</fullName>
    </submittedName>
</protein>
<sequence>MVTAGSNAAAPEADFPGSSRGSIIVVTLRCDRSHWGSIFSRAGQELVMASHPVGPMPPSEWNHSTNLYTRSQMMALLRAGVIALALLGVLALIVLA</sequence>
<dbReference type="Proteomes" id="UP000178953">
    <property type="component" value="Unassembled WGS sequence"/>
</dbReference>
<evidence type="ECO:0000313" key="3">
    <source>
        <dbReference type="Proteomes" id="UP000178953"/>
    </source>
</evidence>
<organism evidence="2 3">
    <name type="scientific">Mycolicibacterium grossiae</name>
    <dbReference type="NCBI Taxonomy" id="1552759"/>
    <lineage>
        <taxon>Bacteria</taxon>
        <taxon>Bacillati</taxon>
        <taxon>Actinomycetota</taxon>
        <taxon>Actinomycetes</taxon>
        <taxon>Mycobacteriales</taxon>
        <taxon>Mycobacteriaceae</taxon>
        <taxon>Mycolicibacterium</taxon>
    </lineage>
</organism>